<dbReference type="GO" id="GO:0051010">
    <property type="term" value="F:microtubule plus-end binding"/>
    <property type="evidence" value="ECO:0007669"/>
    <property type="project" value="TreeGrafter"/>
</dbReference>
<dbReference type="RefSeq" id="XP_010787631.1">
    <property type="nucleotide sequence ID" value="XM_010789329.1"/>
</dbReference>
<dbReference type="InterPro" id="IPR000626">
    <property type="entry name" value="Ubiquitin-like_dom"/>
</dbReference>
<reference evidence="5 6" key="1">
    <citation type="submission" date="2025-04" db="UniProtKB">
        <authorList>
            <consortium name="RefSeq"/>
        </authorList>
    </citation>
    <scope>IDENTIFICATION</scope>
    <source>
        <tissue evidence="5 6">Muscle</tissue>
    </source>
</reference>
<dbReference type="RefSeq" id="XP_010787629.1">
    <property type="nucleotide sequence ID" value="XM_010789327.1"/>
</dbReference>
<dbReference type="GO" id="GO:0043014">
    <property type="term" value="F:alpha-tubulin binding"/>
    <property type="evidence" value="ECO:0007669"/>
    <property type="project" value="InterPro"/>
</dbReference>
<evidence type="ECO:0000313" key="4">
    <source>
        <dbReference type="Proteomes" id="UP000504611"/>
    </source>
</evidence>
<name>A0A6I9PA97_9TELE</name>
<evidence type="ECO:0000259" key="3">
    <source>
        <dbReference type="Pfam" id="PF14560"/>
    </source>
</evidence>
<accession>A0A6I9PA97</accession>
<evidence type="ECO:0000313" key="5">
    <source>
        <dbReference type="RefSeq" id="XP_010787629.1"/>
    </source>
</evidence>
<dbReference type="Pfam" id="PF14560">
    <property type="entry name" value="Ubiquitin_2"/>
    <property type="match status" value="1"/>
</dbReference>
<sequence length="187" mass="20670">MDGGVTVVTNPLVNVRLTSSISSFEVQRRFNRGISIAELKGKLEMVLGATPSCMDLDLFSVSDKFLQKMDDNEALLGSFPVDDDCRIHVTDRSGQMSEFSDVSKVEKFEIPEESYEKRTDSARSFMKKHRVGVYNEEEMAKKKADLAAREEEQKAAADAISVGSRCQVQVSGQPTKLGTVMYVGKCG</sequence>
<feature type="domain" description="Ubiquitin-like" evidence="3">
    <location>
        <begin position="13"/>
        <end position="94"/>
    </location>
</feature>
<dbReference type="GO" id="GO:0005634">
    <property type="term" value="C:nucleus"/>
    <property type="evidence" value="ECO:0007669"/>
    <property type="project" value="TreeGrafter"/>
</dbReference>
<dbReference type="GO" id="GO:0031122">
    <property type="term" value="P:cytoplasmic microtubule organization"/>
    <property type="evidence" value="ECO:0007669"/>
    <property type="project" value="TreeGrafter"/>
</dbReference>
<evidence type="ECO:0000256" key="1">
    <source>
        <dbReference type="ARBA" id="ARBA00004496"/>
    </source>
</evidence>
<gene>
    <name evidence="5 6 7" type="primary">LOC104961110</name>
</gene>
<evidence type="ECO:0000313" key="7">
    <source>
        <dbReference type="RefSeq" id="XP_010787631.1"/>
    </source>
</evidence>
<dbReference type="GO" id="GO:0035371">
    <property type="term" value="C:microtubule plus-end"/>
    <property type="evidence" value="ECO:0007669"/>
    <property type="project" value="TreeGrafter"/>
</dbReference>
<evidence type="ECO:0000313" key="6">
    <source>
        <dbReference type="RefSeq" id="XP_010787630.1"/>
    </source>
</evidence>
<comment type="subcellular location">
    <subcellularLocation>
        <location evidence="1">Cytoplasm</location>
    </subcellularLocation>
</comment>
<dbReference type="KEGG" id="ncc:104961110"/>
<keyword evidence="4" id="KW-1185">Reference proteome</keyword>
<proteinExistence type="predicted"/>
<dbReference type="CTD" id="1155"/>
<dbReference type="InterPro" id="IPR036859">
    <property type="entry name" value="CAP-Gly_dom_sf"/>
</dbReference>
<organism evidence="4 5">
    <name type="scientific">Notothenia coriiceps</name>
    <name type="common">black rockcod</name>
    <dbReference type="NCBI Taxonomy" id="8208"/>
    <lineage>
        <taxon>Eukaryota</taxon>
        <taxon>Metazoa</taxon>
        <taxon>Chordata</taxon>
        <taxon>Craniata</taxon>
        <taxon>Vertebrata</taxon>
        <taxon>Euteleostomi</taxon>
        <taxon>Actinopterygii</taxon>
        <taxon>Neopterygii</taxon>
        <taxon>Teleostei</taxon>
        <taxon>Neoteleostei</taxon>
        <taxon>Acanthomorphata</taxon>
        <taxon>Eupercaria</taxon>
        <taxon>Perciformes</taxon>
        <taxon>Notothenioidei</taxon>
        <taxon>Nototheniidae</taxon>
        <taxon>Notothenia</taxon>
    </lineage>
</organism>
<dbReference type="Proteomes" id="UP000504611">
    <property type="component" value="Unplaced"/>
</dbReference>
<dbReference type="SUPFAM" id="SSF54236">
    <property type="entry name" value="Ubiquitin-like"/>
    <property type="match status" value="1"/>
</dbReference>
<dbReference type="GO" id="GO:0007021">
    <property type="term" value="P:tubulin complex assembly"/>
    <property type="evidence" value="ECO:0007669"/>
    <property type="project" value="InterPro"/>
</dbReference>
<keyword evidence="2" id="KW-0963">Cytoplasm</keyword>
<dbReference type="GO" id="GO:0005938">
    <property type="term" value="C:cell cortex"/>
    <property type="evidence" value="ECO:0007669"/>
    <property type="project" value="TreeGrafter"/>
</dbReference>
<dbReference type="InterPro" id="IPR045172">
    <property type="entry name" value="TBCB_Ubl"/>
</dbReference>
<dbReference type="SUPFAM" id="SSF74924">
    <property type="entry name" value="Cap-Gly domain"/>
    <property type="match status" value="1"/>
</dbReference>
<dbReference type="GO" id="GO:0007023">
    <property type="term" value="P:post-chaperonin tubulin folding pathway"/>
    <property type="evidence" value="ECO:0007669"/>
    <property type="project" value="InterPro"/>
</dbReference>
<protein>
    <submittedName>
        <fullName evidence="5 6">Tubulin-folding cofactor B-like</fullName>
    </submittedName>
</protein>
<dbReference type="CDD" id="cd01789">
    <property type="entry name" value="Ubl_TBCB"/>
    <property type="match status" value="1"/>
</dbReference>
<dbReference type="InterPro" id="IPR029071">
    <property type="entry name" value="Ubiquitin-like_domsf"/>
</dbReference>
<dbReference type="OrthoDB" id="5295208at2759"/>
<dbReference type="AlphaFoldDB" id="A0A6I9PA97"/>
<evidence type="ECO:0000256" key="2">
    <source>
        <dbReference type="ARBA" id="ARBA00022490"/>
    </source>
</evidence>
<dbReference type="PANTHER" id="PTHR18916:SF85">
    <property type="entry name" value="TUBULIN-FOLDING COFACTOR B"/>
    <property type="match status" value="1"/>
</dbReference>
<dbReference type="Gene3D" id="3.10.20.90">
    <property type="entry name" value="Phosphatidylinositol 3-kinase Catalytic Subunit, Chain A, domain 1"/>
    <property type="match status" value="1"/>
</dbReference>
<dbReference type="RefSeq" id="XP_010787630.1">
    <property type="nucleotide sequence ID" value="XM_010789328.1"/>
</dbReference>
<dbReference type="PANTHER" id="PTHR18916">
    <property type="entry name" value="DYNACTIN 1-RELATED MICROTUBULE-BINDING"/>
    <property type="match status" value="1"/>
</dbReference>